<evidence type="ECO:0000313" key="2">
    <source>
        <dbReference type="EMBL" id="UQN15528.1"/>
    </source>
</evidence>
<proteinExistence type="predicted"/>
<reference evidence="2" key="1">
    <citation type="submission" date="2022-05" db="EMBL/GenBank/DDBJ databases">
        <title>Complete genome sequence of toluene-degrading Gulosibacter sediminis strain ACHW.36C.</title>
        <authorList>
            <person name="Wai A.C."/>
            <person name="Lai G.K."/>
            <person name="Griffin S.D."/>
            <person name="Leung F.C."/>
        </authorList>
    </citation>
    <scope>NUCLEOTIDE SEQUENCE [LARGE SCALE GENOMIC DNA]</scope>
    <source>
        <strain evidence="2">ACHW.36C</strain>
    </source>
</reference>
<protein>
    <recommendedName>
        <fullName evidence="3">Lipoprotein</fullName>
    </recommendedName>
</protein>
<feature type="compositionally biased region" description="Low complexity" evidence="1">
    <location>
        <begin position="14"/>
        <end position="34"/>
    </location>
</feature>
<feature type="region of interest" description="Disordered" evidence="1">
    <location>
        <begin position="1"/>
        <end position="94"/>
    </location>
</feature>
<feature type="compositionally biased region" description="Pro residues" evidence="1">
    <location>
        <begin position="52"/>
        <end position="64"/>
    </location>
</feature>
<accession>A0ABY4MYL1</accession>
<evidence type="ECO:0000256" key="1">
    <source>
        <dbReference type="SAM" id="MobiDB-lite"/>
    </source>
</evidence>
<sequence>MIPVAALGLTACASTSSPEAGDSDSSSSNDAGSTRPAPPFVWGEESATTEPEPSPAPIEPPPTAEAPEATQDTPQATADTGGSSGSSGGNVVKYGDVDLSDKDWDVSCTDDYANGYVFDGENGDDYHSVSVSLNEDGSVDYVMIDSDTNFSLYYSDGVSGYPELAATASYTPGVELQASGTGTVDYEFTEYEDFEITLKCDSTF</sequence>
<name>A0ABY4MYL1_9MICO</name>
<dbReference type="EMBL" id="CP097160">
    <property type="protein sequence ID" value="UQN15528.1"/>
    <property type="molecule type" value="Genomic_DNA"/>
</dbReference>
<organism evidence="2">
    <name type="scientific">Gulosibacter sediminis</name>
    <dbReference type="NCBI Taxonomy" id="1729695"/>
    <lineage>
        <taxon>Bacteria</taxon>
        <taxon>Bacillati</taxon>
        <taxon>Actinomycetota</taxon>
        <taxon>Actinomycetes</taxon>
        <taxon>Micrococcales</taxon>
        <taxon>Microbacteriaceae</taxon>
        <taxon>Gulosibacter</taxon>
    </lineage>
</organism>
<feature type="compositionally biased region" description="Low complexity" evidence="1">
    <location>
        <begin position="65"/>
        <end position="81"/>
    </location>
</feature>
<gene>
    <name evidence="2" type="ORF">M3M28_03450</name>
</gene>
<evidence type="ECO:0008006" key="3">
    <source>
        <dbReference type="Google" id="ProtNLM"/>
    </source>
</evidence>